<gene>
    <name evidence="2" type="ORF">H0P51_22585</name>
</gene>
<sequence>MVTAPRASASAEQFCAQLGATWDGTSCTTSVTSLRKAEMFISLGLPQPLLDNPTSGPVLRDYYQRLLDGWRKTGSETPRDSSASTDYQLYPGPGAVQSLIIHENFEPFGIQANNAYRSFVFDMAKGRRLTLADLFKPGVDPQKAIASATAASLPEVLDAAPPPHEPNTYPFTIREWVPGPDGPGYTGSYRAFALCSDHLMLYMPDQPLAREAPSPPERFVWSMDGGTITINVPLSSLASSLRTEYAGT</sequence>
<name>A0A7D6E2Z4_9MYCO</name>
<organism evidence="2 3">
    <name type="scientific">Mycobacterium vicinigordonae</name>
    <dbReference type="NCBI Taxonomy" id="1719132"/>
    <lineage>
        <taxon>Bacteria</taxon>
        <taxon>Bacillati</taxon>
        <taxon>Actinomycetota</taxon>
        <taxon>Actinomycetes</taxon>
        <taxon>Mycobacteriales</taxon>
        <taxon>Mycobacteriaceae</taxon>
        <taxon>Mycobacterium</taxon>
    </lineage>
</organism>
<dbReference type="InterPro" id="IPR021992">
    <property type="entry name" value="MVL"/>
</dbReference>
<dbReference type="EMBL" id="CP059165">
    <property type="protein sequence ID" value="QLL10428.1"/>
    <property type="molecule type" value="Genomic_DNA"/>
</dbReference>
<dbReference type="AlphaFoldDB" id="A0A7D6E2Z4"/>
<feature type="domain" description="Mannan-binding protein" evidence="1">
    <location>
        <begin position="4"/>
        <end position="36"/>
    </location>
</feature>
<reference evidence="3" key="1">
    <citation type="submission" date="2020-07" db="EMBL/GenBank/DDBJ databases">
        <title>Description of Mycobacterium gordonae subsp. intergordonae subsp.nov. and Mycobacterium gordonae subsp. gordonae subsp. nov.</title>
        <authorList>
            <person name="Yu X."/>
        </authorList>
    </citation>
    <scope>NUCLEOTIDE SEQUENCE [LARGE SCALE GENOMIC DNA]</scope>
    <source>
        <strain evidence="3">24</strain>
    </source>
</reference>
<evidence type="ECO:0000259" key="1">
    <source>
        <dbReference type="Pfam" id="PF12151"/>
    </source>
</evidence>
<accession>A0A7D6E2Z4</accession>
<dbReference type="GO" id="GO:0030246">
    <property type="term" value="F:carbohydrate binding"/>
    <property type="evidence" value="ECO:0007669"/>
    <property type="project" value="UniProtKB-KW"/>
</dbReference>
<evidence type="ECO:0000313" key="2">
    <source>
        <dbReference type="EMBL" id="QLL10428.1"/>
    </source>
</evidence>
<reference evidence="3" key="3">
    <citation type="submission" date="2023-07" db="EMBL/GenBank/DDBJ databases">
        <title>Description of Mycobacterium gordonae subsp. intergordonae subsp.nov. and Mycobacterium gordonae subsp. gordonae subsp. nov.</title>
        <authorList>
            <person name="Huang H."/>
        </authorList>
    </citation>
    <scope>NUCLEOTIDE SEQUENCE [LARGE SCALE GENOMIC DNA]</scope>
    <source>
        <strain evidence="3">24</strain>
    </source>
</reference>
<evidence type="ECO:0000313" key="3">
    <source>
        <dbReference type="Proteomes" id="UP000510682"/>
    </source>
</evidence>
<dbReference type="KEGG" id="mgor:H0P51_22585"/>
<proteinExistence type="predicted"/>
<keyword evidence="3" id="KW-1185">Reference proteome</keyword>
<reference evidence="2 3" key="2">
    <citation type="submission" date="2020-07" db="EMBL/GenBank/DDBJ databases">
        <authorList>
            <person name="Yu X."/>
        </authorList>
    </citation>
    <scope>NUCLEOTIDE SEQUENCE [LARGE SCALE GENOMIC DNA]</scope>
    <source>
        <strain evidence="3">24</strain>
    </source>
</reference>
<keyword evidence="2" id="KW-0430">Lectin</keyword>
<dbReference type="Pfam" id="PF12151">
    <property type="entry name" value="MVL"/>
    <property type="match status" value="1"/>
</dbReference>
<protein>
    <submittedName>
        <fullName evidence="2">Mannan-binding lectin</fullName>
    </submittedName>
</protein>
<dbReference type="Proteomes" id="UP000510682">
    <property type="component" value="Chromosome"/>
</dbReference>